<evidence type="ECO:0000313" key="3">
    <source>
        <dbReference type="Proteomes" id="UP000249739"/>
    </source>
</evidence>
<feature type="domain" description="GIY-YIG" evidence="1">
    <location>
        <begin position="1"/>
        <end position="76"/>
    </location>
</feature>
<accession>A0A2W5FJU2</accession>
<dbReference type="Gene3D" id="3.40.1440.10">
    <property type="entry name" value="GIY-YIG endonuclease"/>
    <property type="match status" value="1"/>
</dbReference>
<dbReference type="CDD" id="cd10449">
    <property type="entry name" value="GIY-YIG_SLX1_like"/>
    <property type="match status" value="1"/>
</dbReference>
<reference evidence="2 3" key="1">
    <citation type="submission" date="2017-08" db="EMBL/GenBank/DDBJ databases">
        <title>Infants hospitalized years apart are colonized by the same room-sourced microbial strains.</title>
        <authorList>
            <person name="Brooks B."/>
            <person name="Olm M.R."/>
            <person name="Firek B.A."/>
            <person name="Baker R."/>
            <person name="Thomas B.C."/>
            <person name="Morowitz M.J."/>
            <person name="Banfield J.F."/>
        </authorList>
    </citation>
    <scope>NUCLEOTIDE SEQUENCE [LARGE SCALE GENOMIC DNA]</scope>
    <source>
        <strain evidence="2">S2_006_000_R2_64</strain>
    </source>
</reference>
<proteinExistence type="predicted"/>
<dbReference type="AlphaFoldDB" id="A0A2W5FJU2"/>
<evidence type="ECO:0000259" key="1">
    <source>
        <dbReference type="PROSITE" id="PS50164"/>
    </source>
</evidence>
<dbReference type="EMBL" id="QFOT01000030">
    <property type="protein sequence ID" value="PZP56325.1"/>
    <property type="molecule type" value="Genomic_DNA"/>
</dbReference>
<dbReference type="Proteomes" id="UP000249739">
    <property type="component" value="Unassembled WGS sequence"/>
</dbReference>
<organism evidence="2 3">
    <name type="scientific">Micavibrio aeruginosavorus</name>
    <dbReference type="NCBI Taxonomy" id="349221"/>
    <lineage>
        <taxon>Bacteria</taxon>
        <taxon>Pseudomonadati</taxon>
        <taxon>Bdellovibrionota</taxon>
        <taxon>Bdellovibrionia</taxon>
        <taxon>Bdellovibrionales</taxon>
        <taxon>Pseudobdellovibrionaceae</taxon>
        <taxon>Micavibrio</taxon>
    </lineage>
</organism>
<dbReference type="InterPro" id="IPR000305">
    <property type="entry name" value="GIY-YIG_endonuc"/>
</dbReference>
<dbReference type="PROSITE" id="PS50164">
    <property type="entry name" value="GIY_YIG"/>
    <property type="match status" value="1"/>
</dbReference>
<name>A0A2W5FJU2_9BACT</name>
<dbReference type="SUPFAM" id="SSF82771">
    <property type="entry name" value="GIY-YIG endonuclease"/>
    <property type="match status" value="1"/>
</dbReference>
<gene>
    <name evidence="2" type="ORF">DI586_04175</name>
</gene>
<dbReference type="InterPro" id="IPR035901">
    <property type="entry name" value="GIY-YIG_endonuc_sf"/>
</dbReference>
<comment type="caution">
    <text evidence="2">The sequence shown here is derived from an EMBL/GenBank/DDBJ whole genome shotgun (WGS) entry which is preliminary data.</text>
</comment>
<evidence type="ECO:0000313" key="2">
    <source>
        <dbReference type="EMBL" id="PZP56325.1"/>
    </source>
</evidence>
<sequence length="79" mass="9305">MKYVYIIQSEFFKDRFYVGQTDDLKQRIAAHNSGKVSHTSKYLPWTIKTYLAFSDEKQAIDFEKYLKSASGRAFAKKRL</sequence>
<dbReference type="Pfam" id="PF01541">
    <property type="entry name" value="GIY-YIG"/>
    <property type="match status" value="1"/>
</dbReference>
<protein>
    <submittedName>
        <fullName evidence="2">Excinuclease ABC subunit C</fullName>
    </submittedName>
</protein>